<evidence type="ECO:0000313" key="3">
    <source>
        <dbReference type="Proteomes" id="UP000234849"/>
    </source>
</evidence>
<dbReference type="PROSITE" id="PS51273">
    <property type="entry name" value="GATASE_TYPE_1"/>
    <property type="match status" value="1"/>
</dbReference>
<protein>
    <submittedName>
        <fullName evidence="1 2">Gamma-glutamyl-gamma-aminobutyrate hydrolase</fullName>
    </submittedName>
</protein>
<dbReference type="Proteomes" id="UP001148455">
    <property type="component" value="Unassembled WGS sequence"/>
</dbReference>
<dbReference type="RefSeq" id="WP_101878966.1">
    <property type="nucleotide sequence ID" value="NZ_CACRUK010000032.1"/>
</dbReference>
<dbReference type="Gene3D" id="3.40.50.880">
    <property type="match status" value="1"/>
</dbReference>
<dbReference type="EMBL" id="JAPZED010000004">
    <property type="protein sequence ID" value="MCZ7693614.1"/>
    <property type="molecule type" value="Genomic_DNA"/>
</dbReference>
<organism evidence="2 3">
    <name type="scientific">Mediterraneibacter gnavus</name>
    <name type="common">Ruminococcus gnavus</name>
    <dbReference type="NCBI Taxonomy" id="33038"/>
    <lineage>
        <taxon>Bacteria</taxon>
        <taxon>Bacillati</taxon>
        <taxon>Bacillota</taxon>
        <taxon>Clostridia</taxon>
        <taxon>Lachnospirales</taxon>
        <taxon>Lachnospiraceae</taxon>
        <taxon>Mediterraneibacter</taxon>
    </lineage>
</organism>
<dbReference type="PANTHER" id="PTHR43235">
    <property type="entry name" value="GLUTAMINE AMIDOTRANSFERASE PB2B2.05-RELATED"/>
    <property type="match status" value="1"/>
</dbReference>
<dbReference type="EMBL" id="NIHM01000001">
    <property type="protein sequence ID" value="PLT58228.1"/>
    <property type="molecule type" value="Genomic_DNA"/>
</dbReference>
<dbReference type="InterPro" id="IPR029062">
    <property type="entry name" value="Class_I_gatase-like"/>
</dbReference>
<dbReference type="GO" id="GO:0006598">
    <property type="term" value="P:polyamine catabolic process"/>
    <property type="evidence" value="ECO:0007669"/>
    <property type="project" value="TreeGrafter"/>
</dbReference>
<accession>A0A2N5NMV6</accession>
<keyword evidence="2" id="KW-0378">Hydrolase</keyword>
<gene>
    <name evidence="2" type="ORF">CDL18_01235</name>
    <name evidence="1" type="ORF">O8D18_06115</name>
</gene>
<reference evidence="1" key="2">
    <citation type="submission" date="2022-12" db="EMBL/GenBank/DDBJ databases">
        <title>Genome of R. gnavus strain RSHDN_123.</title>
        <authorList>
            <person name="Abdugheni R."/>
        </authorList>
    </citation>
    <scope>NUCLEOTIDE SEQUENCE</scope>
    <source>
        <strain evidence="1">RSHDN_123</strain>
    </source>
</reference>
<reference evidence="2 3" key="1">
    <citation type="journal article" date="2017" name="Genome Med.">
        <title>A novel Ruminococcus gnavus clade enriched in inflammatory bowel disease patients.</title>
        <authorList>
            <person name="Hall A.B."/>
            <person name="Yassour M."/>
            <person name="Sauk J."/>
            <person name="Garner A."/>
            <person name="Jiang X."/>
            <person name="Arthur T."/>
            <person name="Lagoudas G.K."/>
            <person name="Vatanen T."/>
            <person name="Fornelos N."/>
            <person name="Wilson R."/>
            <person name="Bertha M."/>
            <person name="Cohen M."/>
            <person name="Garber J."/>
            <person name="Khalili H."/>
            <person name="Gevers D."/>
            <person name="Ananthakrishnan A.N."/>
            <person name="Kugathasan S."/>
            <person name="Lander E.S."/>
            <person name="Blainey P."/>
            <person name="Vlamakis H."/>
            <person name="Xavier R.J."/>
            <person name="Huttenhower C."/>
        </authorList>
    </citation>
    <scope>NUCLEOTIDE SEQUENCE [LARGE SCALE GENOMIC DNA]</scope>
    <source>
        <strain evidence="2 3">RJX1118</strain>
    </source>
</reference>
<dbReference type="Proteomes" id="UP000234849">
    <property type="component" value="Unassembled WGS sequence"/>
</dbReference>
<proteinExistence type="predicted"/>
<evidence type="ECO:0000313" key="2">
    <source>
        <dbReference type="EMBL" id="PLT58228.1"/>
    </source>
</evidence>
<dbReference type="Pfam" id="PF07722">
    <property type="entry name" value="Peptidase_C26"/>
    <property type="match status" value="1"/>
</dbReference>
<evidence type="ECO:0000313" key="1">
    <source>
        <dbReference type="EMBL" id="MCZ7693614.1"/>
    </source>
</evidence>
<dbReference type="GO" id="GO:0033969">
    <property type="term" value="F:gamma-glutamyl-gamma-aminobutyrate hydrolase activity"/>
    <property type="evidence" value="ECO:0007669"/>
    <property type="project" value="TreeGrafter"/>
</dbReference>
<name>A0A2N5NMV6_MEDGN</name>
<dbReference type="AlphaFoldDB" id="A0A2N5NMV6"/>
<dbReference type="InterPro" id="IPR044668">
    <property type="entry name" value="PuuD-like"/>
</dbReference>
<dbReference type="InterPro" id="IPR011697">
    <property type="entry name" value="Peptidase_C26"/>
</dbReference>
<comment type="caution">
    <text evidence="2">The sequence shown here is derived from an EMBL/GenBank/DDBJ whole genome shotgun (WGS) entry which is preliminary data.</text>
</comment>
<dbReference type="SUPFAM" id="SSF52317">
    <property type="entry name" value="Class I glutamine amidotransferase-like"/>
    <property type="match status" value="1"/>
</dbReference>
<dbReference type="PANTHER" id="PTHR43235:SF1">
    <property type="entry name" value="GLUTAMINE AMIDOTRANSFERASE PB2B2.05-RELATED"/>
    <property type="match status" value="1"/>
</dbReference>
<dbReference type="GO" id="GO:0005829">
    <property type="term" value="C:cytosol"/>
    <property type="evidence" value="ECO:0007669"/>
    <property type="project" value="TreeGrafter"/>
</dbReference>
<sequence>MKSESAKPLIGIVVCGLSDNRQFVSNPYIQSVRYSGGIPILLPLIRSDSMLEQYLRLCDGFLFCGGNDITPLLFGQEPREGIRDTNITLDLFQIRLMKLILSSAKPVFSICRGMQIFNTACQGTIFQDIRYQPGESLDHMQRSDSRSDVSHPVRIERSSRLFSCLGRSVYVNSFHHQAIDRPGVDLKVSALAPDQTIEAIEHSSHPFAIGVQWHPECMFRSSEKMRRLFRGFITAAKKAEA</sequence>
<dbReference type="CDD" id="cd01745">
    <property type="entry name" value="GATase1_2"/>
    <property type="match status" value="1"/>
</dbReference>